<keyword evidence="5 7" id="KW-1133">Transmembrane helix</keyword>
<evidence type="ECO:0000256" key="5">
    <source>
        <dbReference type="ARBA" id="ARBA00022989"/>
    </source>
</evidence>
<keyword evidence="6 7" id="KW-0472">Membrane</keyword>
<dbReference type="Proteomes" id="UP000280935">
    <property type="component" value="Unassembled WGS sequence"/>
</dbReference>
<feature type="transmembrane region" description="Helical" evidence="7">
    <location>
        <begin position="12"/>
        <end position="37"/>
    </location>
</feature>
<evidence type="ECO:0000256" key="3">
    <source>
        <dbReference type="ARBA" id="ARBA00022741"/>
    </source>
</evidence>
<sequence>MISFWRDLPSSAWPIIIGYWVRTAALALVAVAVGAIIDARGSGWWWTAVAALVVAAATVWFAEVRTARIHVTEESRLRRAALIGWWAGAGRPGAPTPEGPRTGGTVALLTESAAGAANYRAEFLGPTFAALSAPLIVVAVIASTLDPWLGLVLAVLVLAVPAVTIAFGTVFRSSSGQYRRISATVAGGFQEVLRCLGLLRLLGATRHGRQVLEEGADLLAGTMFRMLRKDQLMIIVNDLLFSAGLVTVMLAWLWHDHSAGTLSVGEVTAGVLLAVQLYEPIDSLGRTFYVGRGGRPLLERLNELATVTPNSPGRVDDGPGELELRGVTIRRGEQLVVEDLDLTVPAGTMLGVVGPTGAGKTSLALVLQGLLPVTGQVLLDGRPTTKEDLLQAVTTLTQRPHVFAGTVADNLRLGASNATDAELREVLDRVRLLAELPEGIETRLGEAGHGLSGGQIRRLGLARALMSRPRVLILDEPTADLDRHNSTMLGEVIAGLLPTTTVVQIAHRLATLHGADQVLVMDEPPRVATVAELMADEGYFRTATRLEQA</sequence>
<dbReference type="PROSITE" id="PS50893">
    <property type="entry name" value="ABC_TRANSPORTER_2"/>
    <property type="match status" value="1"/>
</dbReference>
<dbReference type="Pfam" id="PF00005">
    <property type="entry name" value="ABC_tran"/>
    <property type="match status" value="1"/>
</dbReference>
<evidence type="ECO:0000256" key="7">
    <source>
        <dbReference type="SAM" id="Phobius"/>
    </source>
</evidence>
<accession>A0A3P1WW33</accession>
<feature type="transmembrane region" description="Helical" evidence="7">
    <location>
        <begin position="232"/>
        <end position="254"/>
    </location>
</feature>
<comment type="subcellular location">
    <subcellularLocation>
        <location evidence="1">Cell membrane</location>
        <topology evidence="1">Multi-pass membrane protein</topology>
    </subcellularLocation>
</comment>
<keyword evidence="3" id="KW-0547">Nucleotide-binding</keyword>
<dbReference type="InterPro" id="IPR027417">
    <property type="entry name" value="P-loop_NTPase"/>
</dbReference>
<dbReference type="GO" id="GO:0016887">
    <property type="term" value="F:ATP hydrolysis activity"/>
    <property type="evidence" value="ECO:0007669"/>
    <property type="project" value="InterPro"/>
</dbReference>
<dbReference type="PROSITE" id="PS50929">
    <property type="entry name" value="ABC_TM1F"/>
    <property type="match status" value="1"/>
</dbReference>
<evidence type="ECO:0000256" key="4">
    <source>
        <dbReference type="ARBA" id="ARBA00022840"/>
    </source>
</evidence>
<evidence type="ECO:0000256" key="2">
    <source>
        <dbReference type="ARBA" id="ARBA00022692"/>
    </source>
</evidence>
<comment type="caution">
    <text evidence="10">The sequence shown here is derived from an EMBL/GenBank/DDBJ whole genome shotgun (WGS) entry which is preliminary data.</text>
</comment>
<feature type="transmembrane region" description="Helical" evidence="7">
    <location>
        <begin position="43"/>
        <end position="62"/>
    </location>
</feature>
<keyword evidence="2 7" id="KW-0812">Transmembrane</keyword>
<dbReference type="PANTHER" id="PTHR24221:SF590">
    <property type="entry name" value="COMPONENT LINKED WITH THE ASSEMBLY OF CYTOCHROME' TRANSPORT TRANSMEMBRANE ATP-BINDING PROTEIN ABC TRANSPORTER CYDD-RELATED"/>
    <property type="match status" value="1"/>
</dbReference>
<proteinExistence type="predicted"/>
<gene>
    <name evidence="10" type="ORF">EII35_04635</name>
</gene>
<dbReference type="Gene3D" id="1.20.1560.10">
    <property type="entry name" value="ABC transporter type 1, transmembrane domain"/>
    <property type="match status" value="1"/>
</dbReference>
<dbReference type="InterPro" id="IPR011527">
    <property type="entry name" value="ABC1_TM_dom"/>
</dbReference>
<evidence type="ECO:0000259" key="8">
    <source>
        <dbReference type="PROSITE" id="PS50893"/>
    </source>
</evidence>
<dbReference type="InterPro" id="IPR003593">
    <property type="entry name" value="AAA+_ATPase"/>
</dbReference>
<evidence type="ECO:0000313" key="11">
    <source>
        <dbReference type="Proteomes" id="UP000280935"/>
    </source>
</evidence>
<protein>
    <submittedName>
        <fullName evidence="10">ABC transporter ATP-binding protein</fullName>
    </submittedName>
</protein>
<organism evidence="10 11">
    <name type="scientific">Arachnia propionica</name>
    <dbReference type="NCBI Taxonomy" id="1750"/>
    <lineage>
        <taxon>Bacteria</taxon>
        <taxon>Bacillati</taxon>
        <taxon>Actinomycetota</taxon>
        <taxon>Actinomycetes</taxon>
        <taxon>Propionibacteriales</taxon>
        <taxon>Propionibacteriaceae</taxon>
        <taxon>Arachnia</taxon>
    </lineage>
</organism>
<evidence type="ECO:0000313" key="10">
    <source>
        <dbReference type="EMBL" id="RRD50441.1"/>
    </source>
</evidence>
<dbReference type="OrthoDB" id="9806127at2"/>
<dbReference type="AlphaFoldDB" id="A0A3P1WW33"/>
<dbReference type="InterPro" id="IPR003439">
    <property type="entry name" value="ABC_transporter-like_ATP-bd"/>
</dbReference>
<evidence type="ECO:0000256" key="6">
    <source>
        <dbReference type="ARBA" id="ARBA00023136"/>
    </source>
</evidence>
<dbReference type="SUPFAM" id="SSF90123">
    <property type="entry name" value="ABC transporter transmembrane region"/>
    <property type="match status" value="1"/>
</dbReference>
<feature type="domain" description="ABC transmembrane type-1" evidence="9">
    <location>
        <begin position="98"/>
        <end position="293"/>
    </location>
</feature>
<feature type="domain" description="ABC transporter" evidence="8">
    <location>
        <begin position="322"/>
        <end position="546"/>
    </location>
</feature>
<dbReference type="InterPro" id="IPR017871">
    <property type="entry name" value="ABC_transporter-like_CS"/>
</dbReference>
<evidence type="ECO:0000259" key="9">
    <source>
        <dbReference type="PROSITE" id="PS50929"/>
    </source>
</evidence>
<feature type="transmembrane region" description="Helical" evidence="7">
    <location>
        <begin position="123"/>
        <end position="142"/>
    </location>
</feature>
<evidence type="ECO:0000256" key="1">
    <source>
        <dbReference type="ARBA" id="ARBA00004651"/>
    </source>
</evidence>
<dbReference type="GO" id="GO:0140359">
    <property type="term" value="F:ABC-type transporter activity"/>
    <property type="evidence" value="ECO:0007669"/>
    <property type="project" value="InterPro"/>
</dbReference>
<dbReference type="InterPro" id="IPR036640">
    <property type="entry name" value="ABC1_TM_sf"/>
</dbReference>
<keyword evidence="4 10" id="KW-0067">ATP-binding</keyword>
<reference evidence="10 11" key="1">
    <citation type="submission" date="2018-11" db="EMBL/GenBank/DDBJ databases">
        <title>Genomes From Bacteria Associated with the Canine Oral Cavity: a Test Case for Automated Genome-Based Taxonomic Assignment.</title>
        <authorList>
            <person name="Coil D.A."/>
            <person name="Jospin G."/>
            <person name="Darling A.E."/>
            <person name="Wallis C."/>
            <person name="Davis I.J."/>
            <person name="Harris S."/>
            <person name="Eisen J.A."/>
            <person name="Holcombe L.J."/>
            <person name="O'Flynn C."/>
        </authorList>
    </citation>
    <scope>NUCLEOTIDE SEQUENCE [LARGE SCALE GENOMIC DNA]</scope>
    <source>
        <strain evidence="10 11">OH2822_COT-296</strain>
    </source>
</reference>
<dbReference type="SMART" id="SM00382">
    <property type="entry name" value="AAA"/>
    <property type="match status" value="1"/>
</dbReference>
<dbReference type="GO" id="GO:0005886">
    <property type="term" value="C:plasma membrane"/>
    <property type="evidence" value="ECO:0007669"/>
    <property type="project" value="UniProtKB-SubCell"/>
</dbReference>
<dbReference type="SUPFAM" id="SSF52540">
    <property type="entry name" value="P-loop containing nucleoside triphosphate hydrolases"/>
    <property type="match status" value="1"/>
</dbReference>
<dbReference type="RefSeq" id="WP_125227299.1">
    <property type="nucleotide sequence ID" value="NZ_RQYT01000006.1"/>
</dbReference>
<dbReference type="PROSITE" id="PS00211">
    <property type="entry name" value="ABC_TRANSPORTER_1"/>
    <property type="match status" value="1"/>
</dbReference>
<dbReference type="EMBL" id="RQYT01000006">
    <property type="protein sequence ID" value="RRD50441.1"/>
    <property type="molecule type" value="Genomic_DNA"/>
</dbReference>
<dbReference type="Gene3D" id="3.40.50.300">
    <property type="entry name" value="P-loop containing nucleotide triphosphate hydrolases"/>
    <property type="match status" value="1"/>
</dbReference>
<dbReference type="GO" id="GO:0005524">
    <property type="term" value="F:ATP binding"/>
    <property type="evidence" value="ECO:0007669"/>
    <property type="project" value="UniProtKB-KW"/>
</dbReference>
<name>A0A3P1WW33_9ACTN</name>
<dbReference type="PANTHER" id="PTHR24221">
    <property type="entry name" value="ATP-BINDING CASSETTE SUB-FAMILY B"/>
    <property type="match status" value="1"/>
</dbReference>
<feature type="transmembrane region" description="Helical" evidence="7">
    <location>
        <begin position="148"/>
        <end position="171"/>
    </location>
</feature>
<dbReference type="InterPro" id="IPR039421">
    <property type="entry name" value="Type_1_exporter"/>
</dbReference>